<gene>
    <name evidence="1" type="ORF">ACH49Z_25485</name>
</gene>
<evidence type="ECO:0000313" key="2">
    <source>
        <dbReference type="Proteomes" id="UP001611494"/>
    </source>
</evidence>
<proteinExistence type="predicted"/>
<dbReference type="RefSeq" id="WP_397065263.1">
    <property type="nucleotide sequence ID" value="NZ_JBIRYL010000012.1"/>
</dbReference>
<reference evidence="1 2" key="1">
    <citation type="submission" date="2024-10" db="EMBL/GenBank/DDBJ databases">
        <title>The Natural Products Discovery Center: Release of the First 8490 Sequenced Strains for Exploring Actinobacteria Biosynthetic Diversity.</title>
        <authorList>
            <person name="Kalkreuter E."/>
            <person name="Kautsar S.A."/>
            <person name="Yang D."/>
            <person name="Bader C.D."/>
            <person name="Teijaro C.N."/>
            <person name="Fluegel L."/>
            <person name="Davis C.M."/>
            <person name="Simpson J.R."/>
            <person name="Lauterbach L."/>
            <person name="Steele A.D."/>
            <person name="Gui C."/>
            <person name="Meng S."/>
            <person name="Li G."/>
            <person name="Viehrig K."/>
            <person name="Ye F."/>
            <person name="Su P."/>
            <person name="Kiefer A.F."/>
            <person name="Nichols A."/>
            <person name="Cepeda A.J."/>
            <person name="Yan W."/>
            <person name="Fan B."/>
            <person name="Jiang Y."/>
            <person name="Adhikari A."/>
            <person name="Zheng C.-J."/>
            <person name="Schuster L."/>
            <person name="Cowan T.M."/>
            <person name="Smanski M.J."/>
            <person name="Chevrette M.G."/>
            <person name="De Carvalho L.P.S."/>
            <person name="Shen B."/>
        </authorList>
    </citation>
    <scope>NUCLEOTIDE SEQUENCE [LARGE SCALE GENOMIC DNA]</scope>
    <source>
        <strain evidence="1 2">NPDC019377</strain>
    </source>
</reference>
<keyword evidence="2" id="KW-1185">Reference proteome</keyword>
<dbReference type="EMBL" id="JBIRYL010000012">
    <property type="protein sequence ID" value="MFI2233206.1"/>
    <property type="molecule type" value="Genomic_DNA"/>
</dbReference>
<dbReference type="Proteomes" id="UP001611494">
    <property type="component" value="Unassembled WGS sequence"/>
</dbReference>
<organism evidence="1 2">
    <name type="scientific">Nocardia testacea</name>
    <dbReference type="NCBI Taxonomy" id="248551"/>
    <lineage>
        <taxon>Bacteria</taxon>
        <taxon>Bacillati</taxon>
        <taxon>Actinomycetota</taxon>
        <taxon>Actinomycetes</taxon>
        <taxon>Mycobacteriales</taxon>
        <taxon>Nocardiaceae</taxon>
        <taxon>Nocardia</taxon>
    </lineage>
</organism>
<accession>A0ABW7W6J5</accession>
<protein>
    <submittedName>
        <fullName evidence="1">Uncharacterized protein</fullName>
    </submittedName>
</protein>
<sequence>MAGAASNLSKSMLESARRVEGACTDFCTFVGRRVHGLADTSGRASRWLPEVEGSAGKVLRYGDADNSIGGSPGNWRHLDADPNARYHTMDDAPGFLRRWNLWRAGEPDSRLHHVSAGDDGGIDSAEGASWVDTAEIVPGDRISTDGGPPGEWTDGIDEEMRHIITVVNREVGPTVSACAGHRPPSDSKRRLIRFVCADESQANEVVDKVVPAARRASTPDVTIEVRRGDVLSQSDDQRYPAVRVMFQRREGLSDEEYYSALGPMTEEFAARLKA</sequence>
<name>A0ABW7W6J5_9NOCA</name>
<evidence type="ECO:0000313" key="1">
    <source>
        <dbReference type="EMBL" id="MFI2233206.1"/>
    </source>
</evidence>
<comment type="caution">
    <text evidence="1">The sequence shown here is derived from an EMBL/GenBank/DDBJ whole genome shotgun (WGS) entry which is preliminary data.</text>
</comment>